<dbReference type="PANTHER" id="PTHR43649">
    <property type="entry name" value="ARABINOSE-BINDING PROTEIN-RELATED"/>
    <property type="match status" value="1"/>
</dbReference>
<keyword evidence="3" id="KW-1185">Reference proteome</keyword>
<accession>A0ABN6XBJ1</accession>
<dbReference type="EMBL" id="AP027729">
    <property type="protein sequence ID" value="BDZ42192.1"/>
    <property type="molecule type" value="Genomic_DNA"/>
</dbReference>
<proteinExistence type="predicted"/>
<reference evidence="3" key="1">
    <citation type="journal article" date="2019" name="Int. J. Syst. Evol. Microbiol.">
        <title>The Global Catalogue of Microorganisms (GCM) 10K type strain sequencing project: providing services to taxonomists for standard genome sequencing and annotation.</title>
        <authorList>
            <consortium name="The Broad Institute Genomics Platform"/>
            <consortium name="The Broad Institute Genome Sequencing Center for Infectious Disease"/>
            <person name="Wu L."/>
            <person name="Ma J."/>
        </authorList>
    </citation>
    <scope>NUCLEOTIDE SEQUENCE [LARGE SCALE GENOMIC DNA]</scope>
    <source>
        <strain evidence="3">NBRC 108565</strain>
    </source>
</reference>
<dbReference type="Pfam" id="PF01547">
    <property type="entry name" value="SBP_bac_1"/>
    <property type="match status" value="1"/>
</dbReference>
<evidence type="ECO:0000313" key="2">
    <source>
        <dbReference type="EMBL" id="BDZ42192.1"/>
    </source>
</evidence>
<evidence type="ECO:0000256" key="1">
    <source>
        <dbReference type="SAM" id="SignalP"/>
    </source>
</evidence>
<dbReference type="PROSITE" id="PS51257">
    <property type="entry name" value="PROKAR_LIPOPROTEIN"/>
    <property type="match status" value="1"/>
</dbReference>
<protein>
    <submittedName>
        <fullName evidence="2">Sugar ABC transporter substrate-binding protein</fullName>
    </submittedName>
</protein>
<feature type="chain" id="PRO_5045515196" evidence="1">
    <location>
        <begin position="26"/>
        <end position="451"/>
    </location>
</feature>
<dbReference type="InterPro" id="IPR006059">
    <property type="entry name" value="SBP"/>
</dbReference>
<gene>
    <name evidence="2" type="ORF">GCM10025865_14910</name>
</gene>
<organism evidence="2 3">
    <name type="scientific">Paraoerskovia sediminicola</name>
    <dbReference type="NCBI Taxonomy" id="1138587"/>
    <lineage>
        <taxon>Bacteria</taxon>
        <taxon>Bacillati</taxon>
        <taxon>Actinomycetota</taxon>
        <taxon>Actinomycetes</taxon>
        <taxon>Micrococcales</taxon>
        <taxon>Cellulomonadaceae</taxon>
        <taxon>Paraoerskovia</taxon>
    </lineage>
</organism>
<feature type="signal peptide" evidence="1">
    <location>
        <begin position="1"/>
        <end position="25"/>
    </location>
</feature>
<dbReference type="RefSeq" id="WP_286219202.1">
    <property type="nucleotide sequence ID" value="NZ_AP027729.1"/>
</dbReference>
<dbReference type="InterPro" id="IPR050490">
    <property type="entry name" value="Bact_solute-bd_prot1"/>
</dbReference>
<evidence type="ECO:0000313" key="3">
    <source>
        <dbReference type="Proteomes" id="UP001321475"/>
    </source>
</evidence>
<keyword evidence="1" id="KW-0732">Signal</keyword>
<dbReference type="SUPFAM" id="SSF53850">
    <property type="entry name" value="Periplasmic binding protein-like II"/>
    <property type="match status" value="1"/>
</dbReference>
<dbReference type="CDD" id="cd13585">
    <property type="entry name" value="PBP2_TMBP_like"/>
    <property type="match status" value="1"/>
</dbReference>
<dbReference type="PANTHER" id="PTHR43649:SF14">
    <property type="entry name" value="BLR3389 PROTEIN"/>
    <property type="match status" value="1"/>
</dbReference>
<name>A0ABN6XBJ1_9CELL</name>
<sequence length="451" mass="47972">MNTIRRRTLARSAALAGIVSLGLTACGSGDAGSGTEAPSSADAEQSMEAALEKGGELTAWAWDPNMQEIVDSFEEEYPNVTVNLSNVGTGTDEYTSLQNAIAAGDGIPDVAVLEYYALPQFALGGALADLTPYGAADLDGTFSPGTWESVQQGGKIVGLPQNSGPMAMFYNKAVFDAHGIEVPTTWDEYYEAAKTLHEADPNAYITSDNGDPGFVESMIWQAGGRPYSVDGTDVSIDFSDEGSQKFATQWQKMIDEGLLSSVNGWTDEWFQGLGDGTIASLVTGAWMPTNLESGAAAASGDWRVAPMPQWEDGESVTSENGGGAMSVMEASENKELAYAFAHYVEVGPGTQVHLDKGNFPATLAELNSDEFLNKEVEYFGGQKINEVLSQSATDVAPGWQFLPYQPYANSIFPDTAGKAYIDASTTLADGLQSWQDASVKYGNQQGFSVNK</sequence>
<dbReference type="Gene3D" id="3.40.190.10">
    <property type="entry name" value="Periplasmic binding protein-like II"/>
    <property type="match status" value="1"/>
</dbReference>
<dbReference type="Proteomes" id="UP001321475">
    <property type="component" value="Chromosome"/>
</dbReference>